<name>A0A420STE9_GIBIN</name>
<proteinExistence type="predicted"/>
<comment type="caution">
    <text evidence="1">The sequence shown here is derived from an EMBL/GenBank/DDBJ whole genome shotgun (WGS) entry which is preliminary data.</text>
</comment>
<reference evidence="1 2" key="1">
    <citation type="journal article" date="2018" name="Sci. Rep.">
        <title>Characterisation of pathogen-specific regions and novel effector candidates in Fusarium oxysporum f. sp. cepae.</title>
        <authorList>
            <person name="Armitage A.D."/>
            <person name="Taylor A."/>
            <person name="Sobczyk M.K."/>
            <person name="Baxter L."/>
            <person name="Greenfield B.P."/>
            <person name="Bates H.J."/>
            <person name="Wilson F."/>
            <person name="Jackson A.C."/>
            <person name="Ott S."/>
            <person name="Harrison R.J."/>
            <person name="Clarkson J.P."/>
        </authorList>
    </citation>
    <scope>NUCLEOTIDE SEQUENCE [LARGE SCALE GENOMIC DNA]</scope>
    <source>
        <strain evidence="1 2">Fp_A8</strain>
    </source>
</reference>
<dbReference type="AlphaFoldDB" id="A0A420STE9"/>
<evidence type="ECO:0000313" key="2">
    <source>
        <dbReference type="Proteomes" id="UP000283569"/>
    </source>
</evidence>
<protein>
    <submittedName>
        <fullName evidence="1">Uncharacterized protein</fullName>
    </submittedName>
</protein>
<gene>
    <name evidence="1" type="ORF">BFJ72_g10489</name>
</gene>
<dbReference type="EMBL" id="MRDB01000043">
    <property type="protein sequence ID" value="RKL32546.1"/>
    <property type="molecule type" value="Genomic_DNA"/>
</dbReference>
<dbReference type="Proteomes" id="UP000283569">
    <property type="component" value="Unassembled WGS sequence"/>
</dbReference>
<sequence>MNGNRVRELLSSERIIKYMTLAYANEGDVFALKMTPPSGYTGWDVSVDLDGDCQGSYEFVVVDEVVYNYSILSDTAVESPRSGGPIQDKLALEACSNLRSAGYHVLAWRPYCDHAMPFMDRKGNTLLITHRPYIESWPEIGATLLRQQNSELKSRAIGREAQEIRHNMWQSDITVRSLNSSTLQAKKIDLAHQIIQENVKELSSLYMEVKDLEAANNIGNKDQRMAKLLEGLLSKMALSVERRRAEYIERQAIALEKEDASTKALRRKQKIQDRYDEEYTFNGQSRRLVEVASHLKEVRDRAEDAERARWEAVYWMDAAKQNLL</sequence>
<organism evidence="1 2">
    <name type="scientific">Gibberella intermedia</name>
    <name type="common">Bulb rot disease fungus</name>
    <name type="synonym">Fusarium proliferatum</name>
    <dbReference type="NCBI Taxonomy" id="948311"/>
    <lineage>
        <taxon>Eukaryota</taxon>
        <taxon>Fungi</taxon>
        <taxon>Dikarya</taxon>
        <taxon>Ascomycota</taxon>
        <taxon>Pezizomycotina</taxon>
        <taxon>Sordariomycetes</taxon>
        <taxon>Hypocreomycetidae</taxon>
        <taxon>Hypocreales</taxon>
        <taxon>Nectriaceae</taxon>
        <taxon>Fusarium</taxon>
        <taxon>Fusarium fujikuroi species complex</taxon>
    </lineage>
</organism>
<evidence type="ECO:0000313" key="1">
    <source>
        <dbReference type="EMBL" id="RKL32546.1"/>
    </source>
</evidence>
<accession>A0A420STE9</accession>